<reference evidence="2" key="1">
    <citation type="submission" date="2022-12" db="EMBL/GenBank/DDBJ databases">
        <title>Draft genome assemblies for two species of Escallonia (Escalloniales).</title>
        <authorList>
            <person name="Chanderbali A."/>
            <person name="Dervinis C."/>
            <person name="Anghel I."/>
            <person name="Soltis D."/>
            <person name="Soltis P."/>
            <person name="Zapata F."/>
        </authorList>
    </citation>
    <scope>NUCLEOTIDE SEQUENCE</scope>
    <source>
        <strain evidence="2">UCBG64.0493</strain>
        <tissue evidence="2">Leaf</tissue>
    </source>
</reference>
<dbReference type="GO" id="GO:0015112">
    <property type="term" value="F:nitrate transmembrane transporter activity"/>
    <property type="evidence" value="ECO:0007669"/>
    <property type="project" value="TreeGrafter"/>
</dbReference>
<dbReference type="GO" id="GO:0042128">
    <property type="term" value="P:nitrate assimilation"/>
    <property type="evidence" value="ECO:0007669"/>
    <property type="project" value="UniProtKB-UniRule"/>
</dbReference>
<protein>
    <recommendedName>
        <fullName evidence="1">High-affinity nitrate transporter</fullName>
    </recommendedName>
</protein>
<dbReference type="PANTHER" id="PTHR34806:SF10">
    <property type="entry name" value="HIGH-AFFINITY NITRATE TRANSPORTER"/>
    <property type="match status" value="1"/>
</dbReference>
<comment type="caution">
    <text evidence="2">The sequence shown here is derived from an EMBL/GenBank/DDBJ whole genome shotgun (WGS) entry which is preliminary data.</text>
</comment>
<dbReference type="AlphaFoldDB" id="A0AA88VB85"/>
<feature type="chain" id="PRO_5041520161" description="High-affinity nitrate transporter" evidence="1">
    <location>
        <begin position="22"/>
        <end position="203"/>
    </location>
</feature>
<organism evidence="2 3">
    <name type="scientific">Escallonia herrerae</name>
    <dbReference type="NCBI Taxonomy" id="1293975"/>
    <lineage>
        <taxon>Eukaryota</taxon>
        <taxon>Viridiplantae</taxon>
        <taxon>Streptophyta</taxon>
        <taxon>Embryophyta</taxon>
        <taxon>Tracheophyta</taxon>
        <taxon>Spermatophyta</taxon>
        <taxon>Magnoliopsida</taxon>
        <taxon>eudicotyledons</taxon>
        <taxon>Gunneridae</taxon>
        <taxon>Pentapetalae</taxon>
        <taxon>asterids</taxon>
        <taxon>campanulids</taxon>
        <taxon>Escalloniales</taxon>
        <taxon>Escalloniaceae</taxon>
        <taxon>Escallonia</taxon>
    </lineage>
</organism>
<keyword evidence="1" id="KW-0472">Membrane</keyword>
<keyword evidence="1" id="KW-0534">Nitrate assimilation</keyword>
<dbReference type="InterPro" id="IPR016605">
    <property type="entry name" value="Transptr_NO3_Nar2"/>
</dbReference>
<dbReference type="Proteomes" id="UP001188597">
    <property type="component" value="Unassembled WGS sequence"/>
</dbReference>
<evidence type="ECO:0000313" key="3">
    <source>
        <dbReference type="Proteomes" id="UP001188597"/>
    </source>
</evidence>
<feature type="transmembrane region" description="Helical" evidence="1">
    <location>
        <begin position="173"/>
        <end position="192"/>
    </location>
</feature>
<evidence type="ECO:0000256" key="1">
    <source>
        <dbReference type="PIRNR" id="PIRNR012939"/>
    </source>
</evidence>
<comment type="function">
    <text evidence="1">Involved in nitrate transport.</text>
</comment>
<evidence type="ECO:0000313" key="2">
    <source>
        <dbReference type="EMBL" id="KAK3005245.1"/>
    </source>
</evidence>
<keyword evidence="1" id="KW-0732">Signal</keyword>
<keyword evidence="1" id="KW-0812">Transmembrane</keyword>
<dbReference type="EMBL" id="JAVXUP010002154">
    <property type="protein sequence ID" value="KAK3005245.1"/>
    <property type="molecule type" value="Genomic_DNA"/>
</dbReference>
<dbReference type="GO" id="GO:0005886">
    <property type="term" value="C:plasma membrane"/>
    <property type="evidence" value="ECO:0007669"/>
    <property type="project" value="UniProtKB-UniRule"/>
</dbReference>
<keyword evidence="1" id="KW-1003">Cell membrane</keyword>
<sequence>MKSHLLTAFLLLFCLAQTGDGGVLFSSLPQTLVVTASIKQGQVLIAGEDSITLTWGLNQSFVGRTDESYKEVKVKLCYAPISQVDRKWRKTVNDLSKDKTCQFIMVNKPYQKLDQSFKWSVEKEVPTGTYFVRAYAYDSAGEEVAYGQNSDAKKSSNLFEVQGISGRHLSLDVASVCFSAFALVSLIGFFLVENNKKKRSTDN</sequence>
<comment type="similarity">
    <text evidence="1">Belongs to the NAR2 family.</text>
</comment>
<dbReference type="GO" id="GO:0010167">
    <property type="term" value="P:response to nitrate"/>
    <property type="evidence" value="ECO:0007669"/>
    <property type="project" value="UniProtKB-UniRule"/>
</dbReference>
<keyword evidence="1" id="KW-1133">Transmembrane helix</keyword>
<dbReference type="PIRSF" id="PIRSF012939">
    <property type="entry name" value="Transpt_NO3_Nar2"/>
    <property type="match status" value="1"/>
</dbReference>
<proteinExistence type="inferred from homology"/>
<feature type="signal peptide" evidence="1">
    <location>
        <begin position="1"/>
        <end position="21"/>
    </location>
</feature>
<name>A0AA88VB85_9ASTE</name>
<accession>A0AA88VB85</accession>
<dbReference type="PANTHER" id="PTHR34806">
    <property type="entry name" value="HIGH-AFFINITY NITRATE TRANSPORTER 3.2"/>
    <property type="match status" value="1"/>
</dbReference>
<keyword evidence="3" id="KW-1185">Reference proteome</keyword>
<gene>
    <name evidence="2" type="ORF">RJ639_017011</name>
</gene>
<dbReference type="Pfam" id="PF16974">
    <property type="entry name" value="NAR2"/>
    <property type="match status" value="1"/>
</dbReference>